<evidence type="ECO:0008006" key="4">
    <source>
        <dbReference type="Google" id="ProtNLM"/>
    </source>
</evidence>
<protein>
    <recommendedName>
        <fullName evidence="4">Methyltransferase</fullName>
    </recommendedName>
</protein>
<evidence type="ECO:0000313" key="2">
    <source>
        <dbReference type="EMBL" id="KAF4509367.1"/>
    </source>
</evidence>
<dbReference type="EMBL" id="JAAVMX010000004">
    <property type="protein sequence ID" value="KAF4509367.1"/>
    <property type="molecule type" value="Genomic_DNA"/>
</dbReference>
<evidence type="ECO:0000313" key="3">
    <source>
        <dbReference type="Proteomes" id="UP000557566"/>
    </source>
</evidence>
<reference evidence="2 3" key="1">
    <citation type="journal article" date="2020" name="Genome Biol. Evol.">
        <title>A new high-quality draft genome assembly of the Chinese cordyceps Ophiocordyceps sinensis.</title>
        <authorList>
            <person name="Shu R."/>
            <person name="Zhang J."/>
            <person name="Meng Q."/>
            <person name="Zhang H."/>
            <person name="Zhou G."/>
            <person name="Li M."/>
            <person name="Wu P."/>
            <person name="Zhao Y."/>
            <person name="Chen C."/>
            <person name="Qin Q."/>
        </authorList>
    </citation>
    <scope>NUCLEOTIDE SEQUENCE [LARGE SCALE GENOMIC DNA]</scope>
    <source>
        <strain evidence="2 3">IOZ07</strain>
    </source>
</reference>
<name>A0A8H4PRY9_9HYPO</name>
<dbReference type="InterPro" id="IPR044053">
    <property type="entry name" value="AsaB-like"/>
</dbReference>
<dbReference type="OrthoDB" id="4928238at2759"/>
<comment type="similarity">
    <text evidence="1">Belongs to the asaB hydroxylase/desaturase family.</text>
</comment>
<dbReference type="PANTHER" id="PTHR34598:SF3">
    <property type="entry name" value="OXIDOREDUCTASE AN1597"/>
    <property type="match status" value="1"/>
</dbReference>
<proteinExistence type="inferred from homology"/>
<dbReference type="PANTHER" id="PTHR34598">
    <property type="entry name" value="BLL6449 PROTEIN"/>
    <property type="match status" value="1"/>
</dbReference>
<dbReference type="NCBIfam" id="NF041278">
    <property type="entry name" value="CmcJ_NvfI_EfuI"/>
    <property type="match status" value="1"/>
</dbReference>
<dbReference type="GO" id="GO:0016491">
    <property type="term" value="F:oxidoreductase activity"/>
    <property type="evidence" value="ECO:0007669"/>
    <property type="project" value="InterPro"/>
</dbReference>
<sequence length="296" mass="34011">MGFKDTSGRIEMFNGTTDGKQAYLDPVTGATNLKPKKVLAIDVHDLRGQEPPPTLKATGYEIVKFPTQLSVDQLLNNTTAEGKVLIRERYWPEVAGLVKSYSGATQVVPWHFSVRKQTLGYHPDEIFFMRTGVSQPASTLHIDNNHETAMSHLQRELGDEEAQSTVDRYKRWAIINVWRPIEVPVQRWPLLLVNHSRVPGGMSFEEHTERIYRVNDPKYYKSHDNFLKPHPRYSFWYASNLTPDEVIVFKDYDSRKDRLRGTPHGGFQDDATPVDAPARKSIEVRLFAFYDHDEVV</sequence>
<organism evidence="2 3">
    <name type="scientific">Ophiocordyceps sinensis</name>
    <dbReference type="NCBI Taxonomy" id="72228"/>
    <lineage>
        <taxon>Eukaryota</taxon>
        <taxon>Fungi</taxon>
        <taxon>Dikarya</taxon>
        <taxon>Ascomycota</taxon>
        <taxon>Pezizomycotina</taxon>
        <taxon>Sordariomycetes</taxon>
        <taxon>Hypocreomycetidae</taxon>
        <taxon>Hypocreales</taxon>
        <taxon>Ophiocordycipitaceae</taxon>
        <taxon>Ophiocordyceps</taxon>
    </lineage>
</organism>
<dbReference type="Proteomes" id="UP000557566">
    <property type="component" value="Unassembled WGS sequence"/>
</dbReference>
<keyword evidence="3" id="KW-1185">Reference proteome</keyword>
<comment type="caution">
    <text evidence="2">The sequence shown here is derived from an EMBL/GenBank/DDBJ whole genome shotgun (WGS) entry which is preliminary data.</text>
</comment>
<evidence type="ECO:0000256" key="1">
    <source>
        <dbReference type="ARBA" id="ARBA00023604"/>
    </source>
</evidence>
<accession>A0A8H4PRY9</accession>
<gene>
    <name evidence="2" type="ORF">G6O67_003545</name>
</gene>
<dbReference type="AlphaFoldDB" id="A0A8H4PRY9"/>